<dbReference type="PANTHER" id="PTHR30069:SF40">
    <property type="entry name" value="TONB-DEPENDENT RECEPTOR NMB0964-RELATED"/>
    <property type="match status" value="1"/>
</dbReference>
<dbReference type="Pfam" id="PF00593">
    <property type="entry name" value="TonB_dep_Rec_b-barrel"/>
    <property type="match status" value="1"/>
</dbReference>
<comment type="similarity">
    <text evidence="8">Belongs to the TonB-dependent receptor family.</text>
</comment>
<reference evidence="11 12" key="1">
    <citation type="submission" date="2021-07" db="EMBL/GenBank/DDBJ databases">
        <authorList>
            <person name="Kim M.K."/>
        </authorList>
    </citation>
    <scope>NUCLEOTIDE SEQUENCE [LARGE SCALE GENOMIC DNA]</scope>
    <source>
        <strain evidence="11 12">HLY7-15</strain>
    </source>
</reference>
<dbReference type="InterPro" id="IPR008969">
    <property type="entry name" value="CarboxyPept-like_regulatory"/>
</dbReference>
<dbReference type="Gene3D" id="2.40.170.20">
    <property type="entry name" value="TonB-dependent receptor, beta-barrel domain"/>
    <property type="match status" value="1"/>
</dbReference>
<evidence type="ECO:0000256" key="3">
    <source>
        <dbReference type="ARBA" id="ARBA00022452"/>
    </source>
</evidence>
<keyword evidence="6 8" id="KW-0472">Membrane</keyword>
<dbReference type="Proteomes" id="UP000774935">
    <property type="component" value="Unassembled WGS sequence"/>
</dbReference>
<dbReference type="InterPro" id="IPR000531">
    <property type="entry name" value="Beta-barrel_TonB"/>
</dbReference>
<keyword evidence="2" id="KW-0813">Transport</keyword>
<feature type="domain" description="TonB-dependent receptor-like beta-barrel" evidence="9">
    <location>
        <begin position="361"/>
        <end position="753"/>
    </location>
</feature>
<name>A0ABS6XAY0_9BACT</name>
<dbReference type="EMBL" id="JAHWXQ010000001">
    <property type="protein sequence ID" value="MBW3364623.1"/>
    <property type="molecule type" value="Genomic_DNA"/>
</dbReference>
<evidence type="ECO:0000259" key="10">
    <source>
        <dbReference type="Pfam" id="PF07715"/>
    </source>
</evidence>
<keyword evidence="3" id="KW-1134">Transmembrane beta strand</keyword>
<evidence type="ECO:0000256" key="6">
    <source>
        <dbReference type="ARBA" id="ARBA00023136"/>
    </source>
</evidence>
<dbReference type="InterPro" id="IPR037066">
    <property type="entry name" value="Plug_dom_sf"/>
</dbReference>
<evidence type="ECO:0000256" key="5">
    <source>
        <dbReference type="ARBA" id="ARBA00023077"/>
    </source>
</evidence>
<dbReference type="InterPro" id="IPR012910">
    <property type="entry name" value="Plug_dom"/>
</dbReference>
<evidence type="ECO:0000256" key="8">
    <source>
        <dbReference type="RuleBase" id="RU003357"/>
    </source>
</evidence>
<gene>
    <name evidence="11" type="ORF">KYK27_06190</name>
</gene>
<dbReference type="InterPro" id="IPR039426">
    <property type="entry name" value="TonB-dep_rcpt-like"/>
</dbReference>
<dbReference type="Gene3D" id="2.60.40.1120">
    <property type="entry name" value="Carboxypeptidase-like, regulatory domain"/>
    <property type="match status" value="1"/>
</dbReference>
<evidence type="ECO:0000313" key="11">
    <source>
        <dbReference type="EMBL" id="MBW3364623.1"/>
    </source>
</evidence>
<evidence type="ECO:0000313" key="12">
    <source>
        <dbReference type="Proteomes" id="UP000774935"/>
    </source>
</evidence>
<organism evidence="11 12">
    <name type="scientific">Pontibacter populi</name>
    <dbReference type="NCBI Taxonomy" id="890055"/>
    <lineage>
        <taxon>Bacteria</taxon>
        <taxon>Pseudomonadati</taxon>
        <taxon>Bacteroidota</taxon>
        <taxon>Cytophagia</taxon>
        <taxon>Cytophagales</taxon>
        <taxon>Hymenobacteraceae</taxon>
        <taxon>Pontibacter</taxon>
    </lineage>
</organism>
<keyword evidence="12" id="KW-1185">Reference proteome</keyword>
<evidence type="ECO:0000256" key="1">
    <source>
        <dbReference type="ARBA" id="ARBA00004571"/>
    </source>
</evidence>
<keyword evidence="11" id="KW-0675">Receptor</keyword>
<dbReference type="SUPFAM" id="SSF49464">
    <property type="entry name" value="Carboxypeptidase regulatory domain-like"/>
    <property type="match status" value="1"/>
</dbReference>
<dbReference type="Gene3D" id="2.170.130.10">
    <property type="entry name" value="TonB-dependent receptor, plug domain"/>
    <property type="match status" value="1"/>
</dbReference>
<keyword evidence="7" id="KW-0998">Cell outer membrane</keyword>
<dbReference type="Pfam" id="PF07715">
    <property type="entry name" value="Plug"/>
    <property type="match status" value="1"/>
</dbReference>
<evidence type="ECO:0000256" key="4">
    <source>
        <dbReference type="ARBA" id="ARBA00022692"/>
    </source>
</evidence>
<dbReference type="PANTHER" id="PTHR30069">
    <property type="entry name" value="TONB-DEPENDENT OUTER MEMBRANE RECEPTOR"/>
    <property type="match status" value="1"/>
</dbReference>
<dbReference type="SUPFAM" id="SSF56935">
    <property type="entry name" value="Porins"/>
    <property type="match status" value="1"/>
</dbReference>
<evidence type="ECO:0000256" key="2">
    <source>
        <dbReference type="ARBA" id="ARBA00022448"/>
    </source>
</evidence>
<dbReference type="Pfam" id="PF13715">
    <property type="entry name" value="CarbopepD_reg_2"/>
    <property type="match status" value="1"/>
</dbReference>
<keyword evidence="4" id="KW-0812">Transmembrane</keyword>
<sequence>MLKDKILRKLLLLPLFLTVIPVVAQSMLPHEGTAGAVQDCGLTISGKVLDHDTRAVLPGATIYIPQLDRAAIADAYGNYHFHHVCQGTYTLKVSFIGYTTESYSYRITTSSVRDLQLHSDAAMLRSVEVVSTRLLSESQATEVLSGRELEQTRGLSLGESLKELPGVSSFQTGPNVSKPVIHGMSGSRVLILNNGVRHEAQQWGDEHAPEIDALAATELKVVKGAAGVRYGSDAIAGTILVNPSPMPDSAGISGNIGLIGNTNGRMGTIAGLLQGRLKQQPISWRLHSSLKKAGDSHTPDYNLKNTGFEEQNLAATLGYNKENFGAEAYYSLFHTKIGLLTSAHIGNTTDLLNAIDRGRPEKTGEFSYKIARPYQDVSHQLLKLKGYHTTGDLGKLLFTYAFQQNIRDEYDKDVSKVNPNAPELHLDLMTHTTELVWEHELPSAISGSMGVSTLWQDNTYEGRMFVPFYRSFTAGAFAEEKWRKDNVQLEAGLRYDFKNMDVKRRDSLNSVQKPSFRFHNLSGSAGALVDAGYHFTFGANISYASRAPHANELFANGIHHGTAAYERGDHTMVSEHAVNVSATINYHTNPKLNGGISFFYNTISNFIYLQPDTVPELTISGSYLSYFYKQADSRFYGADLNLSYAFTDKLTLDTKASIVRAYNFEEDQYLPNIPADRINAELQYELGELGKGNFSDSFVAIGGLAVARQNRSDEQTDPHMKAPEAYFLLQAEAGTKLHIGRQPVELSISGNNLLNTVYRDYQNRLRFFATETARMLLIRVNLPLLFKTRS</sequence>
<protein>
    <submittedName>
        <fullName evidence="11">TonB-dependent receptor</fullName>
    </submittedName>
</protein>
<evidence type="ECO:0000256" key="7">
    <source>
        <dbReference type="ARBA" id="ARBA00023237"/>
    </source>
</evidence>
<comment type="subcellular location">
    <subcellularLocation>
        <location evidence="1">Cell outer membrane</location>
        <topology evidence="1">Multi-pass membrane protein</topology>
    </subcellularLocation>
</comment>
<comment type="caution">
    <text evidence="11">The sequence shown here is derived from an EMBL/GenBank/DDBJ whole genome shotgun (WGS) entry which is preliminary data.</text>
</comment>
<dbReference type="InterPro" id="IPR036942">
    <property type="entry name" value="Beta-barrel_TonB_sf"/>
</dbReference>
<feature type="domain" description="TonB-dependent receptor plug" evidence="10">
    <location>
        <begin position="136"/>
        <end position="238"/>
    </location>
</feature>
<evidence type="ECO:0000259" key="9">
    <source>
        <dbReference type="Pfam" id="PF00593"/>
    </source>
</evidence>
<proteinExistence type="inferred from homology"/>
<accession>A0ABS6XAY0</accession>
<keyword evidence="5 8" id="KW-0798">TonB box</keyword>
<dbReference type="RefSeq" id="WP_199109099.1">
    <property type="nucleotide sequence ID" value="NZ_JAHWXQ010000001.1"/>
</dbReference>